<comment type="function">
    <text evidence="1">Required for the transposition of the insertion element.</text>
</comment>
<dbReference type="GO" id="GO:0004803">
    <property type="term" value="F:transposase activity"/>
    <property type="evidence" value="ECO:0007669"/>
    <property type="project" value="InterPro"/>
</dbReference>
<accession>A0A2T2X9R4</accession>
<evidence type="ECO:0000256" key="2">
    <source>
        <dbReference type="ARBA" id="ARBA00010961"/>
    </source>
</evidence>
<comment type="similarity">
    <text evidence="2">Belongs to the transposase mutator family.</text>
</comment>
<evidence type="ECO:0000256" key="1">
    <source>
        <dbReference type="ARBA" id="ARBA00002190"/>
    </source>
</evidence>
<evidence type="ECO:0000313" key="7">
    <source>
        <dbReference type="Proteomes" id="UP000242699"/>
    </source>
</evidence>
<comment type="caution">
    <text evidence="6">The sequence shown here is derived from an EMBL/GenBank/DDBJ whole genome shotgun (WGS) entry which is preliminary data.</text>
</comment>
<dbReference type="InterPro" id="IPR001207">
    <property type="entry name" value="Transposase_mutator"/>
</dbReference>
<dbReference type="GO" id="GO:0003677">
    <property type="term" value="F:DNA binding"/>
    <property type="evidence" value="ECO:0007669"/>
    <property type="project" value="UniProtKB-KW"/>
</dbReference>
<reference evidence="6 7" key="1">
    <citation type="journal article" date="2014" name="BMC Genomics">
        <title>Comparison of environmental and isolate Sulfobacillus genomes reveals diverse carbon, sulfur, nitrogen, and hydrogen metabolisms.</title>
        <authorList>
            <person name="Justice N.B."/>
            <person name="Norman A."/>
            <person name="Brown C.T."/>
            <person name="Singh A."/>
            <person name="Thomas B.C."/>
            <person name="Banfield J.F."/>
        </authorList>
    </citation>
    <scope>NUCLEOTIDE SEQUENCE [LARGE SCALE GENOMIC DNA]</scope>
    <source>
        <strain evidence="6">AMDSBA1</strain>
    </source>
</reference>
<evidence type="ECO:0008006" key="8">
    <source>
        <dbReference type="Google" id="ProtNLM"/>
    </source>
</evidence>
<sequence length="99" mass="11390">MLCTFALPVRQHAQTMVSALVHTVLAQPDPHTTRAELARVVESLENCFPKASRLLADAQDDILAYMGRFPHEHRKQVAFTNRPERLNRSAFFPRIFYII</sequence>
<dbReference type="AlphaFoldDB" id="A0A2T2X9R4"/>
<evidence type="ECO:0000256" key="4">
    <source>
        <dbReference type="ARBA" id="ARBA00023125"/>
    </source>
</evidence>
<protein>
    <recommendedName>
        <fullName evidence="8">Mutator family transposase</fullName>
    </recommendedName>
</protein>
<keyword evidence="5" id="KW-0233">DNA recombination</keyword>
<keyword evidence="4" id="KW-0238">DNA-binding</keyword>
<organism evidence="6 7">
    <name type="scientific">Sulfobacillus benefaciens</name>
    <dbReference type="NCBI Taxonomy" id="453960"/>
    <lineage>
        <taxon>Bacteria</taxon>
        <taxon>Bacillati</taxon>
        <taxon>Bacillota</taxon>
        <taxon>Clostridia</taxon>
        <taxon>Eubacteriales</taxon>
        <taxon>Clostridiales Family XVII. Incertae Sedis</taxon>
        <taxon>Sulfobacillus</taxon>
    </lineage>
</organism>
<evidence type="ECO:0000256" key="3">
    <source>
        <dbReference type="ARBA" id="ARBA00022578"/>
    </source>
</evidence>
<name>A0A2T2X9R4_9FIRM</name>
<dbReference type="EMBL" id="PXYT01000004">
    <property type="protein sequence ID" value="PSR31186.1"/>
    <property type="molecule type" value="Genomic_DNA"/>
</dbReference>
<keyword evidence="3" id="KW-0815">Transposition</keyword>
<evidence type="ECO:0000313" key="6">
    <source>
        <dbReference type="EMBL" id="PSR31186.1"/>
    </source>
</evidence>
<dbReference type="GO" id="GO:0006313">
    <property type="term" value="P:DNA transposition"/>
    <property type="evidence" value="ECO:0007669"/>
    <property type="project" value="InterPro"/>
</dbReference>
<dbReference type="Proteomes" id="UP000242699">
    <property type="component" value="Unassembled WGS sequence"/>
</dbReference>
<proteinExistence type="inferred from homology"/>
<evidence type="ECO:0000256" key="5">
    <source>
        <dbReference type="ARBA" id="ARBA00023172"/>
    </source>
</evidence>
<gene>
    <name evidence="6" type="ORF">C7B43_03550</name>
</gene>
<dbReference type="Pfam" id="PF00872">
    <property type="entry name" value="Transposase_mut"/>
    <property type="match status" value="1"/>
</dbReference>